<feature type="domain" description="Flavodoxin-like" evidence="9">
    <location>
        <begin position="4"/>
        <end position="149"/>
    </location>
</feature>
<dbReference type="AlphaFoldDB" id="A0A836L1Q4"/>
<dbReference type="SUPFAM" id="SSF52343">
    <property type="entry name" value="Ferredoxin reductase-like, C-terminal NADP-linked domain"/>
    <property type="match status" value="1"/>
</dbReference>
<dbReference type="PANTHER" id="PTHR19384:SF10">
    <property type="entry name" value="NADPH-DEPENDENT DIFLAVIN OXIDOREDUCTASE 1"/>
    <property type="match status" value="1"/>
</dbReference>
<keyword evidence="7" id="KW-0521">NADP</keyword>
<name>A0A836L1Q4_9TRYP</name>
<dbReference type="Gene3D" id="2.40.30.10">
    <property type="entry name" value="Translation factors"/>
    <property type="match status" value="1"/>
</dbReference>
<dbReference type="Pfam" id="PF00175">
    <property type="entry name" value="NAD_binding_1"/>
    <property type="match status" value="1"/>
</dbReference>
<evidence type="ECO:0008006" key="13">
    <source>
        <dbReference type="Google" id="ProtNLM"/>
    </source>
</evidence>
<dbReference type="PROSITE" id="PS51384">
    <property type="entry name" value="FAD_FR"/>
    <property type="match status" value="1"/>
</dbReference>
<evidence type="ECO:0000256" key="4">
    <source>
        <dbReference type="ARBA" id="ARBA00022630"/>
    </source>
</evidence>
<keyword evidence="6" id="KW-0274">FAD</keyword>
<keyword evidence="8" id="KW-0560">Oxidoreductase</keyword>
<dbReference type="SUPFAM" id="SSF52218">
    <property type="entry name" value="Flavoproteins"/>
    <property type="match status" value="1"/>
</dbReference>
<dbReference type="InterPro" id="IPR001433">
    <property type="entry name" value="OxRdtase_FAD/NAD-bd"/>
</dbReference>
<dbReference type="GO" id="GO:0010181">
    <property type="term" value="F:FMN binding"/>
    <property type="evidence" value="ECO:0007669"/>
    <property type="project" value="InterPro"/>
</dbReference>
<dbReference type="InterPro" id="IPR001094">
    <property type="entry name" value="Flavdoxin-like"/>
</dbReference>
<evidence type="ECO:0000313" key="12">
    <source>
        <dbReference type="Proteomes" id="UP000674318"/>
    </source>
</evidence>
<dbReference type="GO" id="GO:0005829">
    <property type="term" value="C:cytosol"/>
    <property type="evidence" value="ECO:0007669"/>
    <property type="project" value="TreeGrafter"/>
</dbReference>
<dbReference type="GO" id="GO:0016491">
    <property type="term" value="F:oxidoreductase activity"/>
    <property type="evidence" value="ECO:0007669"/>
    <property type="project" value="UniProtKB-KW"/>
</dbReference>
<dbReference type="InterPro" id="IPR039261">
    <property type="entry name" value="FNR_nucleotide-bd"/>
</dbReference>
<feature type="domain" description="FAD-binding FR-type" evidence="10">
    <location>
        <begin position="211"/>
        <end position="459"/>
    </location>
</feature>
<evidence type="ECO:0000259" key="10">
    <source>
        <dbReference type="PROSITE" id="PS51384"/>
    </source>
</evidence>
<comment type="caution">
    <text evidence="11">The sequence shown here is derived from an EMBL/GenBank/DDBJ whole genome shotgun (WGS) entry which is preliminary data.</text>
</comment>
<dbReference type="InterPro" id="IPR001709">
    <property type="entry name" value="Flavoprot_Pyr_Nucl_cyt_Rdtase"/>
</dbReference>
<dbReference type="GO" id="GO:0050660">
    <property type="term" value="F:flavin adenine dinucleotide binding"/>
    <property type="evidence" value="ECO:0007669"/>
    <property type="project" value="TreeGrafter"/>
</dbReference>
<dbReference type="InterPro" id="IPR017927">
    <property type="entry name" value="FAD-bd_FR_type"/>
</dbReference>
<sequence>MTQFLILYGTQTGNAERIALRVARLALRQGFVSVACSPADDVPIAEWPKTGGPVVFICSNANQGAAPNTFRQSWAALLESDVPRSMEGLQFAVFGLGDSLYLKFNQMAKMLHNRLRQLGGTPIVMRGLGDESDAKGIEETLQPWLTELWTALGISGKSSAAVDAPAHPQGDVPFFPLFSIVSHSAGETGTPGASSSFADAASSAPIPHFADPVFSCEVVTNKRLTSAACEQVVHHLELHVDPNSTLAASYDVGDALGIYCPNREELVEELLQLVQHDGAETVVVRADASHGLVRQPNRPFFGRPLSLRTLLRHYFDLDAVVSQEFLWMLAHEVTGVGESAQAVRDRLYELADPSNVNDYLQYAHREKRNVCEVLHDFKDLHPSLELVLSFTKLMLPRYFSIASAPAMDGTARFHICVGLLDWKTPLRRRRTGLCSSYLVNATPGTQLTCCVWQGSLALPTTPAPLLCIATGTGVAPIRSILRHVAGCGAQGWREVPVVLVFGCRHEAEDYLYREEWETLKETGLLPTLQIIPAFSRDTDKKVYVQHKLGQHARLTSSFLQRQGAEVAPGVVYVCGNAKQMPKDVQHTLEQIVQATVPEVQDEAGASAYVRALGRVGRYQVDSWSA</sequence>
<evidence type="ECO:0000313" key="11">
    <source>
        <dbReference type="EMBL" id="KAG5494002.1"/>
    </source>
</evidence>
<organism evidence="11 12">
    <name type="scientific">Porcisia hertigi</name>
    <dbReference type="NCBI Taxonomy" id="2761500"/>
    <lineage>
        <taxon>Eukaryota</taxon>
        <taxon>Discoba</taxon>
        <taxon>Euglenozoa</taxon>
        <taxon>Kinetoplastea</taxon>
        <taxon>Metakinetoplastina</taxon>
        <taxon>Trypanosomatida</taxon>
        <taxon>Trypanosomatidae</taxon>
        <taxon>Leishmaniinae</taxon>
        <taxon>Porcisia</taxon>
    </lineage>
</organism>
<dbReference type="Gene3D" id="3.40.50.360">
    <property type="match status" value="1"/>
</dbReference>
<dbReference type="PANTHER" id="PTHR19384">
    <property type="entry name" value="NITRIC OXIDE SYNTHASE-RELATED"/>
    <property type="match status" value="1"/>
</dbReference>
<evidence type="ECO:0000256" key="6">
    <source>
        <dbReference type="ARBA" id="ARBA00022827"/>
    </source>
</evidence>
<dbReference type="Gene3D" id="3.40.50.80">
    <property type="entry name" value="Nucleotide-binding domain of ferredoxin-NADP reductase (FNR) module"/>
    <property type="match status" value="1"/>
</dbReference>
<accession>A0A836L1Q4</accession>
<dbReference type="EMBL" id="JAFJZO010000034">
    <property type="protein sequence ID" value="KAG5494002.1"/>
    <property type="molecule type" value="Genomic_DNA"/>
</dbReference>
<dbReference type="PROSITE" id="PS50902">
    <property type="entry name" value="FLAVODOXIN_LIKE"/>
    <property type="match status" value="1"/>
</dbReference>
<gene>
    <name evidence="11" type="ORF">JKF63_01835</name>
</gene>
<dbReference type="Pfam" id="PF00258">
    <property type="entry name" value="Flavodoxin_1"/>
    <property type="match status" value="1"/>
</dbReference>
<reference evidence="11 12" key="1">
    <citation type="submission" date="2021-02" db="EMBL/GenBank/DDBJ databases">
        <title>Porcisia hertigi Genome sequencing and assembly.</title>
        <authorList>
            <person name="Almutairi H."/>
            <person name="Gatherer D."/>
        </authorList>
    </citation>
    <scope>NUCLEOTIDE SEQUENCE [LARGE SCALE GENOMIC DNA]</scope>
    <source>
        <strain evidence="11 12">C119</strain>
    </source>
</reference>
<evidence type="ECO:0000256" key="2">
    <source>
        <dbReference type="ARBA" id="ARBA00001974"/>
    </source>
</evidence>
<comment type="cofactor">
    <cofactor evidence="2">
        <name>FAD</name>
        <dbReference type="ChEBI" id="CHEBI:57692"/>
    </cofactor>
</comment>
<evidence type="ECO:0000256" key="8">
    <source>
        <dbReference type="ARBA" id="ARBA00023002"/>
    </source>
</evidence>
<dbReference type="InterPro" id="IPR017938">
    <property type="entry name" value="Riboflavin_synthase-like_b-brl"/>
</dbReference>
<evidence type="ECO:0000259" key="9">
    <source>
        <dbReference type="PROSITE" id="PS50902"/>
    </source>
</evidence>
<dbReference type="Proteomes" id="UP000674318">
    <property type="component" value="Unassembled WGS sequence"/>
</dbReference>
<dbReference type="KEGG" id="phet:94287957"/>
<keyword evidence="3" id="KW-0963">Cytoplasm</keyword>
<dbReference type="InterPro" id="IPR029039">
    <property type="entry name" value="Flavoprotein-like_sf"/>
</dbReference>
<dbReference type="FunFam" id="3.40.50.360:FF:000045">
    <property type="entry name" value="NADPH-dependent diflavin oxidoreductase 1"/>
    <property type="match status" value="1"/>
</dbReference>
<dbReference type="InterPro" id="IPR003097">
    <property type="entry name" value="CysJ-like_FAD-binding"/>
</dbReference>
<dbReference type="FunFam" id="3.40.50.80:FF:000030">
    <property type="entry name" value="NADPH-dependent diflavin oxidoreductase 1"/>
    <property type="match status" value="1"/>
</dbReference>
<keyword evidence="12" id="KW-1185">Reference proteome</keyword>
<evidence type="ECO:0000256" key="1">
    <source>
        <dbReference type="ARBA" id="ARBA00001917"/>
    </source>
</evidence>
<dbReference type="PRINTS" id="PR00369">
    <property type="entry name" value="FLAVODOXIN"/>
</dbReference>
<protein>
    <recommendedName>
        <fullName evidence="13">NADPH-dependent diflavin oxidoreductase 1</fullName>
    </recommendedName>
</protein>
<dbReference type="Pfam" id="PF00667">
    <property type="entry name" value="FAD_binding_1"/>
    <property type="match status" value="1"/>
</dbReference>
<evidence type="ECO:0000256" key="3">
    <source>
        <dbReference type="ARBA" id="ARBA00022490"/>
    </source>
</evidence>
<dbReference type="InterPro" id="IPR023173">
    <property type="entry name" value="NADPH_Cyt_P450_Rdtase_alpha"/>
</dbReference>
<evidence type="ECO:0000256" key="7">
    <source>
        <dbReference type="ARBA" id="ARBA00022857"/>
    </source>
</evidence>
<dbReference type="InterPro" id="IPR008254">
    <property type="entry name" value="Flavodoxin/NO_synth"/>
</dbReference>
<dbReference type="PRINTS" id="PR00371">
    <property type="entry name" value="FPNCR"/>
</dbReference>
<dbReference type="OrthoDB" id="1856718at2759"/>
<proteinExistence type="predicted"/>
<keyword evidence="4" id="KW-0285">Flavoprotein</keyword>
<comment type="cofactor">
    <cofactor evidence="1">
        <name>FMN</name>
        <dbReference type="ChEBI" id="CHEBI:58210"/>
    </cofactor>
</comment>
<dbReference type="GeneID" id="94287957"/>
<keyword evidence="5" id="KW-0288">FMN</keyword>
<dbReference type="SUPFAM" id="SSF63380">
    <property type="entry name" value="Riboflavin synthase domain-like"/>
    <property type="match status" value="1"/>
</dbReference>
<dbReference type="Gene3D" id="1.20.990.10">
    <property type="entry name" value="NADPH-cytochrome p450 Reductase, Chain A, domain 3"/>
    <property type="match status" value="1"/>
</dbReference>
<dbReference type="RefSeq" id="XP_067754037.1">
    <property type="nucleotide sequence ID" value="XM_067897880.1"/>
</dbReference>
<evidence type="ECO:0000256" key="5">
    <source>
        <dbReference type="ARBA" id="ARBA00022643"/>
    </source>
</evidence>